<dbReference type="NCBIfam" id="TIGR01901">
    <property type="entry name" value="adhes_NPXG"/>
    <property type="match status" value="1"/>
</dbReference>
<dbReference type="Gene3D" id="2.160.20.10">
    <property type="entry name" value="Single-stranded right-handed beta-helix, Pectin lyase-like"/>
    <property type="match status" value="3"/>
</dbReference>
<dbReference type="Proteomes" id="UP000629098">
    <property type="component" value="Unassembled WGS sequence"/>
</dbReference>
<dbReference type="InterPro" id="IPR012334">
    <property type="entry name" value="Pectin_lyas_fold"/>
</dbReference>
<keyword evidence="2" id="KW-0732">Signal</keyword>
<evidence type="ECO:0000256" key="2">
    <source>
        <dbReference type="SAM" id="SignalP"/>
    </source>
</evidence>
<dbReference type="EMBL" id="JACXAE010000064">
    <property type="protein sequence ID" value="MBD2774093.1"/>
    <property type="molecule type" value="Genomic_DNA"/>
</dbReference>
<dbReference type="Pfam" id="PF05860">
    <property type="entry name" value="TPS"/>
    <property type="match status" value="1"/>
</dbReference>
<comment type="caution">
    <text evidence="4">The sequence shown here is derived from an EMBL/GenBank/DDBJ whole genome shotgun (WGS) entry which is preliminary data.</text>
</comment>
<dbReference type="SMART" id="SM00912">
    <property type="entry name" value="Haemagg_act"/>
    <property type="match status" value="1"/>
</dbReference>
<name>A0A8J7BYH2_9CYAN</name>
<evidence type="ECO:0000259" key="3">
    <source>
        <dbReference type="SMART" id="SM00912"/>
    </source>
</evidence>
<proteinExistence type="predicted"/>
<dbReference type="RefSeq" id="WP_190830679.1">
    <property type="nucleotide sequence ID" value="NZ_CAWPPI010000064.1"/>
</dbReference>
<dbReference type="InterPro" id="IPR008638">
    <property type="entry name" value="FhaB/CdiA-like_TPS"/>
</dbReference>
<feature type="chain" id="PRO_5035290789" evidence="2">
    <location>
        <begin position="25"/>
        <end position="1472"/>
    </location>
</feature>
<keyword evidence="5" id="KW-1185">Reference proteome</keyword>
<feature type="compositionally biased region" description="Low complexity" evidence="1">
    <location>
        <begin position="292"/>
        <end position="311"/>
    </location>
</feature>
<sequence length="1472" mass="149077">MKAKSWYWWLKIAVLLLASSISTAFSRTVYAQIIPDATLGRENSLVTPQGVKDLITGGAIRDTTLFHSFREFNVNNGQQVYFASPNGVTNIFTRVSGSNISRIFGTLGVNGSANLFFMNPNGIIFGANAKLDLRGSFTATTATRVNIDKYTFSADNPTTPPLLKINVTPGLQYGSITPNGQIRNQGNLSVGQDLNLIGSNLNLQGQLRAGENLNVVGNTVTIRDSTSKPFIATAGSNLVLQGNQKLDIFVLNHPDSGLFSGRDMVLRSANPVAGDAHYTSYGSFRLEKVPESLSLSSPSQQGSGMGSLSSSDDPVIRSGGDVSIGSYTGASLHIIAGGKVEIPNITITKADTDSGIVENVALSDGTSVAISGNTKPTLDIRAGVSPSAIAPSMSALGNPGFSNLIVTNTNTSADIKVGSILFADTANKPITGQVLLTNQYYPNPNLAGDIQINGTVVTGGGAVNIDSKGSIIGNSLIDTNATTVNEQYLGNGGDVRLLANGNITFNPSSGINSVGLLSGNITLTSNGDISFNNAKISSDNYTNVPSITGGDINVTASSVFLSNGSEWQGRTFGAGNAGSVKITASESVSLFNDNSISSEVEAGAVGNAGGVDLNASSVSLTNGAQIASSTNGLGDAGGVRLNVTKDFLASGENSQGFVSGVFSSVNSGVVGNAGKIDLDAGSVSLTNGAQIASSTNGQGDAGGVRLNVTKDFFAYGESSQGFVSGVFSSVDPEGVGHAGKIDLDAGSVSLTNGARIISSTFGLGDAGGVRLNVTRYLQASGESSQGIVSGVFSSVEPGAVGNASGVDLDAGSVSLTNGAQIVSSTFGTADAGRVRLNVTGDFLANGESSQGFVSGVFSSVESLAVGNAGGVDLDAGSVSLNNRAQINSSTFGQGNAGGVRLNVTRDLQANEASGVFSTVDTLALGNAGGVALNAGSVSLTNGARINSTIFGKGDAGGVRLNVTGDFQATGENSQGGSGVFSSVEPGAVGNASGVDLDAGSVSLNNGAQIVSAIFGLGNAGGIRLNVTRDFFANGENSQGFVSGVFSSVESGGVGNAGNIDLDAGSVSLTNGAQIISSTFGLGDAGGVRLSVTGDFFANGENSKGGSGVLSTVEAGATGKGGNIELSVGSVSLRNGGQISSSTYGQGNAGDLKINISGKVQVDGESRQGISSQISSSANFSSIGNAGNIDLSAASIELTNGGSITTAANGNGTSNAGNIAITSNQLRLSDRSNISATTLLGDGGNIFLNLKDFLLLRNHSNISTTAGQANAGGNGGNININSGFLVAVPGEDSDISANAYNGSGGNINITTNGIYGIQYRTQNTDFSDITATSQFGINGTVNFIIPEIDPTAGLTQLPLAIIDPADQIIAGCPTDRDARFVVTGRGSIPEDPRQALRGQVVMQDFRSPAVVRSGADKFPLPPKVSTPSYPHSPIVEATGWVMDLQGNIILVANLPDVSHSSWSDKINCPSVKW</sequence>
<protein>
    <submittedName>
        <fullName evidence="4">Filamentous hemagglutinin N-terminal domain-containing protein</fullName>
    </submittedName>
</protein>
<evidence type="ECO:0000256" key="1">
    <source>
        <dbReference type="SAM" id="MobiDB-lite"/>
    </source>
</evidence>
<evidence type="ECO:0000313" key="5">
    <source>
        <dbReference type="Proteomes" id="UP000629098"/>
    </source>
</evidence>
<dbReference type="InterPro" id="IPR011050">
    <property type="entry name" value="Pectin_lyase_fold/virulence"/>
</dbReference>
<accession>A0A8J7BYH2</accession>
<dbReference type="SUPFAM" id="SSF51126">
    <property type="entry name" value="Pectin lyase-like"/>
    <property type="match status" value="4"/>
</dbReference>
<evidence type="ECO:0000313" key="4">
    <source>
        <dbReference type="EMBL" id="MBD2774093.1"/>
    </source>
</evidence>
<feature type="domain" description="Filamentous haemagglutinin FhaB/tRNA nuclease CdiA-like TPS" evidence="3">
    <location>
        <begin position="42"/>
        <end position="148"/>
    </location>
</feature>
<organism evidence="4 5">
    <name type="scientific">Iningainema tapete BLCC-T55</name>
    <dbReference type="NCBI Taxonomy" id="2748662"/>
    <lineage>
        <taxon>Bacteria</taxon>
        <taxon>Bacillati</taxon>
        <taxon>Cyanobacteriota</taxon>
        <taxon>Cyanophyceae</taxon>
        <taxon>Nostocales</taxon>
        <taxon>Scytonemataceae</taxon>
        <taxon>Iningainema tapete</taxon>
    </lineage>
</organism>
<feature type="signal peptide" evidence="2">
    <location>
        <begin position="1"/>
        <end position="24"/>
    </location>
</feature>
<reference evidence="4" key="1">
    <citation type="submission" date="2020-09" db="EMBL/GenBank/DDBJ databases">
        <title>Iningainema tapete sp. nov. (Scytonemataceae, Cyanobacteria) from greenhouses in central Florida (USA) produces two types of nodularin with biosynthetic potential for microcystin-LR and anabaenopeptins.</title>
        <authorList>
            <person name="Berthold D.E."/>
            <person name="Lefler F.W."/>
            <person name="Huang I.-S."/>
            <person name="Abdulla H."/>
            <person name="Zimba P.V."/>
            <person name="Laughinghouse H.D. IV."/>
        </authorList>
    </citation>
    <scope>NUCLEOTIDE SEQUENCE</scope>
    <source>
        <strain evidence="4">BLCCT55</strain>
    </source>
</reference>
<gene>
    <name evidence="4" type="ORF">ICL16_18940</name>
</gene>
<feature type="region of interest" description="Disordered" evidence="1">
    <location>
        <begin position="292"/>
        <end position="313"/>
    </location>
</feature>